<keyword evidence="2" id="KW-0677">Repeat</keyword>
<dbReference type="SMART" id="SM00191">
    <property type="entry name" value="Int_alpha"/>
    <property type="match status" value="6"/>
</dbReference>
<evidence type="ECO:0000256" key="2">
    <source>
        <dbReference type="ARBA" id="ARBA00022737"/>
    </source>
</evidence>
<reference evidence="6 7" key="1">
    <citation type="submission" date="2020-08" db="EMBL/GenBank/DDBJ databases">
        <title>Sequencing the genomes of 1000 actinobacteria strains.</title>
        <authorList>
            <person name="Klenk H.-P."/>
        </authorList>
    </citation>
    <scope>NUCLEOTIDE SEQUENCE [LARGE SCALE GENOMIC DNA]</scope>
    <source>
        <strain evidence="6 7">DSM 46887</strain>
    </source>
</reference>
<feature type="region of interest" description="Disordered" evidence="4">
    <location>
        <begin position="19"/>
        <end position="48"/>
    </location>
</feature>
<evidence type="ECO:0000313" key="7">
    <source>
        <dbReference type="Proteomes" id="UP000540685"/>
    </source>
</evidence>
<dbReference type="RefSeq" id="WP_184544718.1">
    <property type="nucleotide sequence ID" value="NZ_JACHMP010000001.1"/>
</dbReference>
<feature type="compositionally biased region" description="Gly residues" evidence="4">
    <location>
        <begin position="20"/>
        <end position="34"/>
    </location>
</feature>
<keyword evidence="7" id="KW-1185">Reference proteome</keyword>
<dbReference type="InterPro" id="IPR013519">
    <property type="entry name" value="Int_alpha_beta-p"/>
</dbReference>
<dbReference type="PANTHER" id="PTHR36220">
    <property type="entry name" value="UNNAMED PRODUCT"/>
    <property type="match status" value="1"/>
</dbReference>
<gene>
    <name evidence="6" type="ORF">F4562_004092</name>
</gene>
<protein>
    <recommendedName>
        <fullName evidence="8">Integrin-like protein</fullName>
    </recommendedName>
</protein>
<organism evidence="6 7">
    <name type="scientific">Streptosporangium becharense</name>
    <dbReference type="NCBI Taxonomy" id="1816182"/>
    <lineage>
        <taxon>Bacteria</taxon>
        <taxon>Bacillati</taxon>
        <taxon>Actinomycetota</taxon>
        <taxon>Actinomycetes</taxon>
        <taxon>Streptosporangiales</taxon>
        <taxon>Streptosporangiaceae</taxon>
        <taxon>Streptosporangium</taxon>
    </lineage>
</organism>
<sequence>MRFLLPLLVAVAIGLPAGTAPGGTGTGTTPGGAETGITAPGRAETGITARTAPGGEVRTAISAAAWTEAGAGHAADCAGAGTADFDGDGADDFAAGDPFASSGGLAGAGAAYVLLGRGDSGRAVTADGVRAGDGFGWSVRMAKVDADGCADLLVGAPYTDVAGREDAGAVYVVYGGPRPRTVRLVAPQPEAGAHFGWSLASGGALVAVGAPHEDADGTGDSGAVYLFDTGSPGPGRRVTQETEGVPGNGEAGDMFGWSLAVGRMGGVAGEPDLAVGAPYENDDGAGRQDGGGNADSGSIAVIFDVRAPRDAYTSRKWDLRRVVAAQAGDRFGYAMAYAEDGGIGYLAVSAPLGDGGGVKDSGLVRLFRATGTEELTATATFHQGGGGATGEGYGLSLALTAEGGARLAVGVPLDGPDRRGGVHLVPLADPGRARLIAPGRAGDLFGWSVGFGGNRLLVGAPDRDGSGAVTVLGRNDTEGTTLSPGAGGVPTPTGGTVTDFGASVG</sequence>
<dbReference type="AlphaFoldDB" id="A0A7W9IIG6"/>
<dbReference type="Pfam" id="PF14312">
    <property type="entry name" value="FG-GAP_2"/>
    <property type="match status" value="2"/>
</dbReference>
<dbReference type="SUPFAM" id="SSF69318">
    <property type="entry name" value="Integrin alpha N-terminal domain"/>
    <property type="match status" value="1"/>
</dbReference>
<evidence type="ECO:0000256" key="4">
    <source>
        <dbReference type="SAM" id="MobiDB-lite"/>
    </source>
</evidence>
<keyword evidence="1 5" id="KW-0732">Signal</keyword>
<feature type="region of interest" description="Disordered" evidence="4">
    <location>
        <begin position="475"/>
        <end position="505"/>
    </location>
</feature>
<dbReference type="InterPro" id="IPR013517">
    <property type="entry name" value="FG-GAP"/>
</dbReference>
<feature type="region of interest" description="Disordered" evidence="4">
    <location>
        <begin position="273"/>
        <end position="293"/>
    </location>
</feature>
<feature type="compositionally biased region" description="Low complexity" evidence="4">
    <location>
        <begin position="489"/>
        <end position="498"/>
    </location>
</feature>
<comment type="caution">
    <text evidence="6">The sequence shown here is derived from an EMBL/GenBank/DDBJ whole genome shotgun (WGS) entry which is preliminary data.</text>
</comment>
<evidence type="ECO:0000256" key="3">
    <source>
        <dbReference type="ARBA" id="ARBA00023180"/>
    </source>
</evidence>
<dbReference type="Gene3D" id="2.130.10.130">
    <property type="entry name" value="Integrin alpha, N-terminal"/>
    <property type="match status" value="2"/>
</dbReference>
<feature type="signal peptide" evidence="5">
    <location>
        <begin position="1"/>
        <end position="22"/>
    </location>
</feature>
<accession>A0A7W9IIG6</accession>
<dbReference type="Pfam" id="PF01839">
    <property type="entry name" value="FG-GAP"/>
    <property type="match status" value="1"/>
</dbReference>
<evidence type="ECO:0000256" key="5">
    <source>
        <dbReference type="SAM" id="SignalP"/>
    </source>
</evidence>
<feature type="chain" id="PRO_5030866208" description="Integrin-like protein" evidence="5">
    <location>
        <begin position="23"/>
        <end position="505"/>
    </location>
</feature>
<dbReference type="InterPro" id="IPR028994">
    <property type="entry name" value="Integrin_alpha_N"/>
</dbReference>
<dbReference type="PANTHER" id="PTHR36220:SF1">
    <property type="entry name" value="GAMMA TUBULIN COMPLEX COMPONENT C-TERMINAL DOMAIN-CONTAINING PROTEIN"/>
    <property type="match status" value="1"/>
</dbReference>
<evidence type="ECO:0008006" key="8">
    <source>
        <dbReference type="Google" id="ProtNLM"/>
    </source>
</evidence>
<evidence type="ECO:0000256" key="1">
    <source>
        <dbReference type="ARBA" id="ARBA00022729"/>
    </source>
</evidence>
<dbReference type="PROSITE" id="PS51470">
    <property type="entry name" value="FG_GAP"/>
    <property type="match status" value="2"/>
</dbReference>
<keyword evidence="3" id="KW-0325">Glycoprotein</keyword>
<evidence type="ECO:0000313" key="6">
    <source>
        <dbReference type="EMBL" id="MBB5821030.1"/>
    </source>
</evidence>
<proteinExistence type="predicted"/>
<feature type="region of interest" description="Disordered" evidence="4">
    <location>
        <begin position="229"/>
        <end position="250"/>
    </location>
</feature>
<name>A0A7W9IIG6_9ACTN</name>
<dbReference type="Proteomes" id="UP000540685">
    <property type="component" value="Unassembled WGS sequence"/>
</dbReference>
<dbReference type="EMBL" id="JACHMP010000001">
    <property type="protein sequence ID" value="MBB5821030.1"/>
    <property type="molecule type" value="Genomic_DNA"/>
</dbReference>